<evidence type="ECO:0000313" key="2">
    <source>
        <dbReference type="EMBL" id="MBW0592295.1"/>
    </source>
</evidence>
<reference evidence="2" key="1">
    <citation type="submission" date="2021-03" db="EMBL/GenBank/DDBJ databases">
        <title>Draft genome sequence of rust myrtle Austropuccinia psidii MF-1, a brazilian biotype.</title>
        <authorList>
            <person name="Quecine M.C."/>
            <person name="Pachon D.M.R."/>
            <person name="Bonatelli M.L."/>
            <person name="Correr F.H."/>
            <person name="Franceschini L.M."/>
            <person name="Leite T.F."/>
            <person name="Margarido G.R.A."/>
            <person name="Almeida C.A."/>
            <person name="Ferrarezi J.A."/>
            <person name="Labate C.A."/>
        </authorList>
    </citation>
    <scope>NUCLEOTIDE SEQUENCE</scope>
    <source>
        <strain evidence="2">MF-1</strain>
    </source>
</reference>
<sequence length="87" mass="9541">MSSNSPTYSSTSLKAIKPFTIKEFEEMVFGTPLTPIKRSMWDWVTSMTPPSPPALASGSFGSDRASSPEEEPPSLALAFYTFRAFRG</sequence>
<protein>
    <submittedName>
        <fullName evidence="2">Uncharacterized protein</fullName>
    </submittedName>
</protein>
<name>A0A9Q3QCH4_9BASI</name>
<keyword evidence="3" id="KW-1185">Reference proteome</keyword>
<evidence type="ECO:0000313" key="3">
    <source>
        <dbReference type="Proteomes" id="UP000765509"/>
    </source>
</evidence>
<feature type="region of interest" description="Disordered" evidence="1">
    <location>
        <begin position="52"/>
        <end position="72"/>
    </location>
</feature>
<dbReference type="AlphaFoldDB" id="A0A9Q3QCH4"/>
<proteinExistence type="predicted"/>
<dbReference type="Proteomes" id="UP000765509">
    <property type="component" value="Unassembled WGS sequence"/>
</dbReference>
<evidence type="ECO:0000256" key="1">
    <source>
        <dbReference type="SAM" id="MobiDB-lite"/>
    </source>
</evidence>
<accession>A0A9Q3QCH4</accession>
<gene>
    <name evidence="2" type="ORF">O181_132010</name>
</gene>
<comment type="caution">
    <text evidence="2">The sequence shown here is derived from an EMBL/GenBank/DDBJ whole genome shotgun (WGS) entry which is preliminary data.</text>
</comment>
<dbReference type="EMBL" id="AVOT02147545">
    <property type="protein sequence ID" value="MBW0592295.1"/>
    <property type="molecule type" value="Genomic_DNA"/>
</dbReference>
<organism evidence="2 3">
    <name type="scientific">Austropuccinia psidii MF-1</name>
    <dbReference type="NCBI Taxonomy" id="1389203"/>
    <lineage>
        <taxon>Eukaryota</taxon>
        <taxon>Fungi</taxon>
        <taxon>Dikarya</taxon>
        <taxon>Basidiomycota</taxon>
        <taxon>Pucciniomycotina</taxon>
        <taxon>Pucciniomycetes</taxon>
        <taxon>Pucciniales</taxon>
        <taxon>Sphaerophragmiaceae</taxon>
        <taxon>Austropuccinia</taxon>
    </lineage>
</organism>